<reference evidence="1" key="1">
    <citation type="submission" date="2019-08" db="EMBL/GenBank/DDBJ databases">
        <authorList>
            <person name="Kucharzyk K."/>
            <person name="Murdoch R.W."/>
            <person name="Higgins S."/>
            <person name="Loffler F."/>
        </authorList>
    </citation>
    <scope>NUCLEOTIDE SEQUENCE</scope>
</reference>
<sequence length="152" mass="17321">MTGDEGHPGPFIRFLIDLTRRRIIRAVRRDRVREEYDLVPLFPHEVGKAYRVGYPGQPDQAELDHEIIRLFNIPGTAGQGHDMLRMQQRFQGLRQNDALLPGSSVILVPLKVQIKAAGQHRENDRGKENEPAFAGPGRESRFLFALDFLLIV</sequence>
<organism evidence="1">
    <name type="scientific">bioreactor metagenome</name>
    <dbReference type="NCBI Taxonomy" id="1076179"/>
    <lineage>
        <taxon>unclassified sequences</taxon>
        <taxon>metagenomes</taxon>
        <taxon>ecological metagenomes</taxon>
    </lineage>
</organism>
<dbReference type="EMBL" id="VSSQ01033789">
    <property type="protein sequence ID" value="MPM85497.1"/>
    <property type="molecule type" value="Genomic_DNA"/>
</dbReference>
<evidence type="ECO:0000313" key="1">
    <source>
        <dbReference type="EMBL" id="MPM85497.1"/>
    </source>
</evidence>
<gene>
    <name evidence="1" type="ORF">SDC9_132578</name>
</gene>
<protein>
    <submittedName>
        <fullName evidence="1">Uncharacterized protein</fullName>
    </submittedName>
</protein>
<accession>A0A645D8H4</accession>
<name>A0A645D8H4_9ZZZZ</name>
<dbReference type="AlphaFoldDB" id="A0A645D8H4"/>
<comment type="caution">
    <text evidence="1">The sequence shown here is derived from an EMBL/GenBank/DDBJ whole genome shotgun (WGS) entry which is preliminary data.</text>
</comment>
<proteinExistence type="predicted"/>